<dbReference type="STRING" id="319236.BST91_11665"/>
<dbReference type="EMBL" id="BBML01000001">
    <property type="protein sequence ID" value="GAK95825.1"/>
    <property type="molecule type" value="Genomic_DNA"/>
</dbReference>
<gene>
    <name evidence="1" type="ORF">JCM19294_2607</name>
</gene>
<sequence>MSKFKTVAIFSYPADAAVIKSKLESEGVTVILRDEFTIATDPFATNAIGGIKMDVYREEYLKAINIIETVNPEILSTVTQLIKCPNCKKRQVREQHDVHTATNFKETITAIYLSIFPFTSSEHYVCRNCNHKFDING</sequence>
<name>A0A090PYF6_9FLAO</name>
<evidence type="ECO:0000313" key="1">
    <source>
        <dbReference type="EMBL" id="GAK95825.1"/>
    </source>
</evidence>
<reference evidence="1" key="1">
    <citation type="journal article" date="2014" name="Genome Announc.">
        <title>Draft Genome Sequences of Marine Flavobacterium Nonlabens Strains NR17, NR24, NR27, NR32, NR33, and Ara13.</title>
        <authorList>
            <person name="Nakanishi M."/>
            <person name="Meirelles P."/>
            <person name="Suzuki R."/>
            <person name="Takatani N."/>
            <person name="Mino S."/>
            <person name="Suda W."/>
            <person name="Oshima K."/>
            <person name="Hattori M."/>
            <person name="Ohkuma M."/>
            <person name="Hosokawa M."/>
            <person name="Miyashita K."/>
            <person name="Thompson F.L."/>
            <person name="Niwa A."/>
            <person name="Sawabe T."/>
            <person name="Sawabe T."/>
        </authorList>
    </citation>
    <scope>NUCLEOTIDE SEQUENCE [LARGE SCALE GENOMIC DNA]</scope>
    <source>
        <strain evidence="1">JCM 19294</strain>
    </source>
</reference>
<comment type="caution">
    <text evidence="1">The sequence shown here is derived from an EMBL/GenBank/DDBJ whole genome shotgun (WGS) entry which is preliminary data.</text>
</comment>
<dbReference type="AlphaFoldDB" id="A0A090PYF6"/>
<dbReference type="OrthoDB" id="8480302at2"/>
<dbReference type="Proteomes" id="UP000029221">
    <property type="component" value="Unassembled WGS sequence"/>
</dbReference>
<dbReference type="RefSeq" id="WP_042276588.1">
    <property type="nucleotide sequence ID" value="NZ_BBML01000001.1"/>
</dbReference>
<protein>
    <submittedName>
        <fullName evidence="1">Uncharacterized protein</fullName>
    </submittedName>
</protein>
<dbReference type="eggNOG" id="ENOG5031EDH">
    <property type="taxonomic scope" value="Bacteria"/>
</dbReference>
<evidence type="ECO:0000313" key="2">
    <source>
        <dbReference type="Proteomes" id="UP000029221"/>
    </source>
</evidence>
<proteinExistence type="predicted"/>
<keyword evidence="2" id="KW-1185">Reference proteome</keyword>
<accession>A0A090PYF6</accession>
<organism evidence="1 2">
    <name type="scientific">Nonlabens tegetincola</name>
    <dbReference type="NCBI Taxonomy" id="323273"/>
    <lineage>
        <taxon>Bacteria</taxon>
        <taxon>Pseudomonadati</taxon>
        <taxon>Bacteroidota</taxon>
        <taxon>Flavobacteriia</taxon>
        <taxon>Flavobacteriales</taxon>
        <taxon>Flavobacteriaceae</taxon>
        <taxon>Nonlabens</taxon>
    </lineage>
</organism>
<accession>A0A2S7TFP4</accession>